<evidence type="ECO:0000256" key="4">
    <source>
        <dbReference type="ARBA" id="ARBA00023125"/>
    </source>
</evidence>
<dbReference type="NCBIfam" id="NF003996">
    <property type="entry name" value="PRK05472.2-5"/>
    <property type="match status" value="1"/>
</dbReference>
<dbReference type="SUPFAM" id="SSF51735">
    <property type="entry name" value="NAD(P)-binding Rossmann-fold domains"/>
    <property type="match status" value="1"/>
</dbReference>
<evidence type="ECO:0000256" key="2">
    <source>
        <dbReference type="ARBA" id="ARBA00022491"/>
    </source>
</evidence>
<dbReference type="Gene3D" id="1.10.10.10">
    <property type="entry name" value="Winged helix-like DNA-binding domain superfamily/Winged helix DNA-binding domain"/>
    <property type="match status" value="1"/>
</dbReference>
<name>A0A0A0BXB9_9CELL</name>
<comment type="caution">
    <text evidence="8">The sequence shown here is derived from an EMBL/GenBank/DDBJ whole genome shotgun (WGS) entry which is preliminary data.</text>
</comment>
<protein>
    <recommendedName>
        <fullName evidence="6">Redox-sensing transcriptional repressor Rex</fullName>
    </recommendedName>
</protein>
<dbReference type="Proteomes" id="UP000029839">
    <property type="component" value="Unassembled WGS sequence"/>
</dbReference>
<keyword evidence="4 6" id="KW-0238">DNA-binding</keyword>
<dbReference type="InterPro" id="IPR009718">
    <property type="entry name" value="Rex_DNA-bd_C_dom"/>
</dbReference>
<dbReference type="GO" id="GO:0005737">
    <property type="term" value="C:cytoplasm"/>
    <property type="evidence" value="ECO:0007669"/>
    <property type="project" value="UniProtKB-SubCell"/>
</dbReference>
<feature type="domain" description="CoA-binding" evidence="7">
    <location>
        <begin position="94"/>
        <end position="199"/>
    </location>
</feature>
<dbReference type="InterPro" id="IPR036291">
    <property type="entry name" value="NAD(P)-bd_dom_sf"/>
</dbReference>
<dbReference type="InterPro" id="IPR036390">
    <property type="entry name" value="WH_DNA-bd_sf"/>
</dbReference>
<dbReference type="InterPro" id="IPR003781">
    <property type="entry name" value="CoA-bd"/>
</dbReference>
<dbReference type="Pfam" id="PF02629">
    <property type="entry name" value="CoA_binding"/>
    <property type="match status" value="1"/>
</dbReference>
<dbReference type="EMBL" id="AXCY01000014">
    <property type="protein sequence ID" value="KGM11784.1"/>
    <property type="molecule type" value="Genomic_DNA"/>
</dbReference>
<evidence type="ECO:0000313" key="8">
    <source>
        <dbReference type="EMBL" id="KGM11784.1"/>
    </source>
</evidence>
<dbReference type="Pfam" id="PF06971">
    <property type="entry name" value="Put_DNA-bind_N"/>
    <property type="match status" value="1"/>
</dbReference>
<accession>A0A0A0BXB9</accession>
<dbReference type="NCBIfam" id="NF003994">
    <property type="entry name" value="PRK05472.2-3"/>
    <property type="match status" value="1"/>
</dbReference>
<dbReference type="AlphaFoldDB" id="A0A0A0BXB9"/>
<evidence type="ECO:0000313" key="9">
    <source>
        <dbReference type="Proteomes" id="UP000029839"/>
    </source>
</evidence>
<proteinExistence type="inferred from homology"/>
<keyword evidence="1 6" id="KW-0963">Cytoplasm</keyword>
<dbReference type="GO" id="GO:0051775">
    <property type="term" value="P:response to redox state"/>
    <property type="evidence" value="ECO:0007669"/>
    <property type="project" value="InterPro"/>
</dbReference>
<keyword evidence="3 6" id="KW-0805">Transcription regulation</keyword>
<comment type="function">
    <text evidence="6">Modulates transcription in response to changes in cellular NADH/NAD(+) redox state.</text>
</comment>
<dbReference type="PANTHER" id="PTHR35786">
    <property type="entry name" value="REDOX-SENSING TRANSCRIPTIONAL REPRESSOR REX"/>
    <property type="match status" value="1"/>
</dbReference>
<keyword evidence="9" id="KW-1185">Reference proteome</keyword>
<evidence type="ECO:0000256" key="1">
    <source>
        <dbReference type="ARBA" id="ARBA00022490"/>
    </source>
</evidence>
<dbReference type="SMART" id="SM00881">
    <property type="entry name" value="CoA_binding"/>
    <property type="match status" value="1"/>
</dbReference>
<dbReference type="Gene3D" id="3.40.50.720">
    <property type="entry name" value="NAD(P)-binding Rossmann-like Domain"/>
    <property type="match status" value="1"/>
</dbReference>
<dbReference type="NCBIfam" id="NF003992">
    <property type="entry name" value="PRK05472.2-1"/>
    <property type="match status" value="1"/>
</dbReference>
<dbReference type="SUPFAM" id="SSF46785">
    <property type="entry name" value="Winged helix' DNA-binding domain"/>
    <property type="match status" value="1"/>
</dbReference>
<organism evidence="8 9">
    <name type="scientific">Cellulomonas carbonis T26</name>
    <dbReference type="NCBI Taxonomy" id="947969"/>
    <lineage>
        <taxon>Bacteria</taxon>
        <taxon>Bacillati</taxon>
        <taxon>Actinomycetota</taxon>
        <taxon>Actinomycetes</taxon>
        <taxon>Micrococcales</taxon>
        <taxon>Cellulomonadaceae</taxon>
        <taxon>Cellulomonas</taxon>
    </lineage>
</organism>
<feature type="DNA-binding region" description="H-T-H motif" evidence="6">
    <location>
        <begin position="31"/>
        <end position="70"/>
    </location>
</feature>
<evidence type="ECO:0000256" key="5">
    <source>
        <dbReference type="ARBA" id="ARBA00023163"/>
    </source>
</evidence>
<keyword evidence="5 6" id="KW-0804">Transcription</keyword>
<dbReference type="NCBIfam" id="NF003995">
    <property type="entry name" value="PRK05472.2-4"/>
    <property type="match status" value="1"/>
</dbReference>
<dbReference type="PANTHER" id="PTHR35786:SF1">
    <property type="entry name" value="REDOX-SENSING TRANSCRIPTIONAL REPRESSOR REX 1"/>
    <property type="match status" value="1"/>
</dbReference>
<gene>
    <name evidence="6" type="primary">rex</name>
    <name evidence="8" type="ORF">N868_06670</name>
</gene>
<feature type="binding site" evidence="6">
    <location>
        <begin position="105"/>
        <end position="110"/>
    </location>
    <ligand>
        <name>NAD(+)</name>
        <dbReference type="ChEBI" id="CHEBI:57540"/>
    </ligand>
</feature>
<comment type="subunit">
    <text evidence="6">Homodimer.</text>
</comment>
<keyword evidence="2 6" id="KW-0678">Repressor</keyword>
<dbReference type="GO" id="GO:0045892">
    <property type="term" value="P:negative regulation of DNA-templated transcription"/>
    <property type="evidence" value="ECO:0007669"/>
    <property type="project" value="InterPro"/>
</dbReference>
<reference evidence="8 9" key="1">
    <citation type="submission" date="2013-08" db="EMBL/GenBank/DDBJ databases">
        <title>Genome sequencing of Cellulomonas carbonis T26.</title>
        <authorList>
            <person name="Chen F."/>
            <person name="Li Y."/>
            <person name="Wang G."/>
        </authorList>
    </citation>
    <scope>NUCLEOTIDE SEQUENCE [LARGE SCALE GENOMIC DNA]</scope>
    <source>
        <strain evidence="8 9">T26</strain>
    </source>
</reference>
<dbReference type="InterPro" id="IPR022876">
    <property type="entry name" value="Tscrpt_rep_Rex"/>
</dbReference>
<dbReference type="GO" id="GO:0003677">
    <property type="term" value="F:DNA binding"/>
    <property type="evidence" value="ECO:0007669"/>
    <property type="project" value="UniProtKB-UniRule"/>
</dbReference>
<reference evidence="8 9" key="2">
    <citation type="journal article" date="2015" name="Stand. Genomic Sci.">
        <title>Draft genome sequence of Cellulomonas carbonis T26(T) and comparative analysis of six Cellulomonas genomes.</title>
        <authorList>
            <person name="Zhuang W."/>
            <person name="Zhang S."/>
            <person name="Xia X."/>
            <person name="Wang G."/>
        </authorList>
    </citation>
    <scope>NUCLEOTIDE SEQUENCE [LARGE SCALE GENOMIC DNA]</scope>
    <source>
        <strain evidence="8 9">T26</strain>
    </source>
</reference>
<dbReference type="GO" id="GO:0003700">
    <property type="term" value="F:DNA-binding transcription factor activity"/>
    <property type="evidence" value="ECO:0007669"/>
    <property type="project" value="UniProtKB-UniRule"/>
</dbReference>
<evidence type="ECO:0000256" key="3">
    <source>
        <dbReference type="ARBA" id="ARBA00023015"/>
    </source>
</evidence>
<comment type="subcellular location">
    <subcellularLocation>
        <location evidence="6">Cytoplasm</location>
    </subcellularLocation>
</comment>
<sequence length="230" mass="23949">MAHRRGSRGARARGRAAMTDVPPSTVARLPIYLRALDQLVDQGVTTTSSGQLGALAGVGPAQLRRDLSYLGSHGVRGVGYDVAHLRQQVTAVLGLTRDLAVVIVGLGNLGQALANYVHAYAADGGQGFRVAALVDADPAVVGTRVAGLVVEDAPDLEKVVEREAATVAVLATPASVAQEVCDRLVGAGVRSILSFAARVLRVPAGVDVRSVDLARELQILAFHERGRQPS</sequence>
<dbReference type="InterPro" id="IPR036388">
    <property type="entry name" value="WH-like_DNA-bd_sf"/>
</dbReference>
<comment type="similarity">
    <text evidence="6">Belongs to the transcriptional regulatory Rex family.</text>
</comment>
<evidence type="ECO:0000256" key="6">
    <source>
        <dbReference type="HAMAP-Rule" id="MF_01131"/>
    </source>
</evidence>
<keyword evidence="6" id="KW-0520">NAD</keyword>
<evidence type="ECO:0000259" key="7">
    <source>
        <dbReference type="SMART" id="SM00881"/>
    </source>
</evidence>
<dbReference type="HAMAP" id="MF_01131">
    <property type="entry name" value="Rex"/>
    <property type="match status" value="1"/>
</dbReference>